<reference evidence="2 3" key="1">
    <citation type="submission" date="2019-12" db="EMBL/GenBank/DDBJ databases">
        <title>Paenibacillus sp. nov., an endophytic bacterium isolated from the stem of Dendrobium.</title>
        <authorList>
            <person name="Zhao R."/>
        </authorList>
    </citation>
    <scope>NUCLEOTIDE SEQUENCE [LARGE SCALE GENOMIC DNA]</scope>
    <source>
        <strain evidence="2 3">HJL G12</strain>
    </source>
</reference>
<sequence>MEKVVPGRYTAHTEESFVVFVIGMRINRFWAVHRWLPVFLSMPGMIRELYMNRELGFKEGHMHFSLRRTCIIQYWDSFEQLEHYARKGQKHLKAWRDFNRKIGTDGTVGIFHETYIIPKGNYESVYNNMPVFGLAKATSHVPATGRRETASRRLGQGGDPAVPTPANPVQ</sequence>
<dbReference type="Proteomes" id="UP000460318">
    <property type="component" value="Unassembled WGS sequence"/>
</dbReference>
<dbReference type="AlphaFoldDB" id="A0A7X3IJ66"/>
<dbReference type="EMBL" id="WUBI01000001">
    <property type="protein sequence ID" value="MWV44458.1"/>
    <property type="molecule type" value="Genomic_DNA"/>
</dbReference>
<dbReference type="Pfam" id="PF13826">
    <property type="entry name" value="Monooxy_af470-like"/>
    <property type="match status" value="1"/>
</dbReference>
<evidence type="ECO:0000313" key="2">
    <source>
        <dbReference type="EMBL" id="MWV44458.1"/>
    </source>
</evidence>
<proteinExistence type="predicted"/>
<keyword evidence="3" id="KW-1185">Reference proteome</keyword>
<evidence type="ECO:0000313" key="3">
    <source>
        <dbReference type="Proteomes" id="UP000460318"/>
    </source>
</evidence>
<dbReference type="RefSeq" id="WP_160497871.1">
    <property type="nucleotide sequence ID" value="NZ_WUBI01000001.1"/>
</dbReference>
<protein>
    <submittedName>
        <fullName evidence="2">DUF4188 domain-containing protein</fullName>
    </submittedName>
</protein>
<organism evidence="2 3">
    <name type="scientific">Paenibacillus dendrobii</name>
    <dbReference type="NCBI Taxonomy" id="2691084"/>
    <lineage>
        <taxon>Bacteria</taxon>
        <taxon>Bacillati</taxon>
        <taxon>Bacillota</taxon>
        <taxon>Bacilli</taxon>
        <taxon>Bacillales</taxon>
        <taxon>Paenibacillaceae</taxon>
        <taxon>Paenibacillus</taxon>
    </lineage>
</organism>
<evidence type="ECO:0000256" key="1">
    <source>
        <dbReference type="SAM" id="MobiDB-lite"/>
    </source>
</evidence>
<name>A0A7X3IJ66_9BACL</name>
<comment type="caution">
    <text evidence="2">The sequence shown here is derived from an EMBL/GenBank/DDBJ whole genome shotgun (WGS) entry which is preliminary data.</text>
</comment>
<accession>A0A7X3IJ66</accession>
<gene>
    <name evidence="2" type="ORF">GRF59_12560</name>
</gene>
<dbReference type="InterPro" id="IPR025444">
    <property type="entry name" value="Monooxy_af470"/>
</dbReference>
<feature type="region of interest" description="Disordered" evidence="1">
    <location>
        <begin position="142"/>
        <end position="170"/>
    </location>
</feature>